<dbReference type="Pfam" id="PF11218">
    <property type="entry name" value="DUF3011"/>
    <property type="match status" value="1"/>
</dbReference>
<protein>
    <recommendedName>
        <fullName evidence="4">DUF3011 domain-containing protein</fullName>
    </recommendedName>
</protein>
<evidence type="ECO:0000313" key="3">
    <source>
        <dbReference type="Proteomes" id="UP000185783"/>
    </source>
</evidence>
<gene>
    <name evidence="2" type="ORF">A3843_03000</name>
</gene>
<dbReference type="STRING" id="197461.A3843_03000"/>
<dbReference type="InterPro" id="IPR021381">
    <property type="entry name" value="DUF3011"/>
</dbReference>
<accession>A0A1U7JKR5</accession>
<name>A0A1U7JKR5_9HYPH</name>
<dbReference type="EMBL" id="LVVZ01000005">
    <property type="protein sequence ID" value="OKL45319.1"/>
    <property type="molecule type" value="Genomic_DNA"/>
</dbReference>
<proteinExistence type="predicted"/>
<reference evidence="2 3" key="1">
    <citation type="submission" date="2016-03" db="EMBL/GenBank/DDBJ databases">
        <title>Genome sequence of Nesiotobacter sp. nov., a moderately halophilic alphaproteobacterium isolated from the Yellow Sea, China.</title>
        <authorList>
            <person name="Zhang G."/>
            <person name="Zhang R."/>
        </authorList>
    </citation>
    <scope>NUCLEOTIDE SEQUENCE [LARGE SCALE GENOMIC DNA]</scope>
    <source>
        <strain evidence="2 3">WB1-6</strain>
    </source>
</reference>
<comment type="caution">
    <text evidence="2">The sequence shown here is derived from an EMBL/GenBank/DDBJ whole genome shotgun (WGS) entry which is preliminary data.</text>
</comment>
<organism evidence="2 3">
    <name type="scientific">Pseudovibrio exalbescens</name>
    <dbReference type="NCBI Taxonomy" id="197461"/>
    <lineage>
        <taxon>Bacteria</taxon>
        <taxon>Pseudomonadati</taxon>
        <taxon>Pseudomonadota</taxon>
        <taxon>Alphaproteobacteria</taxon>
        <taxon>Hyphomicrobiales</taxon>
        <taxon>Stappiaceae</taxon>
        <taxon>Pseudovibrio</taxon>
    </lineage>
</organism>
<dbReference type="AlphaFoldDB" id="A0A1U7JKR5"/>
<evidence type="ECO:0000256" key="1">
    <source>
        <dbReference type="SAM" id="MobiDB-lite"/>
    </source>
</evidence>
<keyword evidence="3" id="KW-1185">Reference proteome</keyword>
<evidence type="ECO:0000313" key="2">
    <source>
        <dbReference type="EMBL" id="OKL45319.1"/>
    </source>
</evidence>
<dbReference type="Proteomes" id="UP000185783">
    <property type="component" value="Unassembled WGS sequence"/>
</dbReference>
<feature type="region of interest" description="Disordered" evidence="1">
    <location>
        <begin position="74"/>
        <end position="97"/>
    </location>
</feature>
<feature type="compositionally biased region" description="Polar residues" evidence="1">
    <location>
        <begin position="88"/>
        <end position="97"/>
    </location>
</feature>
<sequence>MYTLNKHVLSLIAGMGLVGNMLIAAGSAPAIAASPLLEKSLVPALILEQCLDETGGPLNSQEFTDCLTSKVIGNPETSPTGNPVHRPSTATVNSNTKGTLSQRDLITCESQRNRRKVCDLHPNRRENAALVRQVSSAPCIMGRTWGVETKGIWVDKGCRGIFYVGRTPSISPSYQRWTDRENGKGVVQPLPDRAPNTVNGWVRCALEYQVCKVPYPTKVRFGTPGQFNQREVEREIACTVKQFGNPDPNRQKACYYLPK</sequence>
<evidence type="ECO:0008006" key="4">
    <source>
        <dbReference type="Google" id="ProtNLM"/>
    </source>
</evidence>